<comment type="subunit">
    <text evidence="6">The 26S proteasome consists of a 20S proteasome core and two 19S regulatory subunits.</text>
</comment>
<dbReference type="AlphaFoldDB" id="A0A5C2ST11"/>
<evidence type="ECO:0000256" key="4">
    <source>
        <dbReference type="ARBA" id="ARBA00023242"/>
    </source>
</evidence>
<dbReference type="GO" id="GO:0005737">
    <property type="term" value="C:cytoplasm"/>
    <property type="evidence" value="ECO:0007669"/>
    <property type="project" value="UniProtKB-SubCell"/>
</dbReference>
<evidence type="ECO:0000256" key="6">
    <source>
        <dbReference type="RuleBase" id="RU000551"/>
    </source>
</evidence>
<dbReference type="Pfam" id="PF10584">
    <property type="entry name" value="Proteasome_A_N"/>
    <property type="match status" value="1"/>
</dbReference>
<dbReference type="PROSITE" id="PS00388">
    <property type="entry name" value="PROTEASOME_ALPHA_1"/>
    <property type="match status" value="1"/>
</dbReference>
<dbReference type="PANTHER" id="PTHR11599">
    <property type="entry name" value="PROTEASOME SUBUNIT ALPHA/BETA"/>
    <property type="match status" value="1"/>
</dbReference>
<protein>
    <recommendedName>
        <fullName evidence="6">Proteasome subunit alpha type</fullName>
    </recommendedName>
</protein>
<dbReference type="PROSITE" id="PS51475">
    <property type="entry name" value="PROTEASOME_ALPHA_2"/>
    <property type="match status" value="1"/>
</dbReference>
<dbReference type="InterPro" id="IPR023332">
    <property type="entry name" value="Proteasome_alpha-type"/>
</dbReference>
<evidence type="ECO:0000313" key="9">
    <source>
        <dbReference type="Proteomes" id="UP000313359"/>
    </source>
</evidence>
<evidence type="ECO:0000256" key="2">
    <source>
        <dbReference type="ARBA" id="ARBA00022490"/>
    </source>
</evidence>
<sequence>MTSIGTGYDLSASTYSPDGRIFQVEYANKAVENSGTAIGLRVKDGVVLAVEKVVHSKLLVPASNRRIQTIDKHIGLASAGYLADGRHLSNRARDEASSFRENYRSPPTLQYVVDRVGLYVQAYTLYSSVRPFGCSTILGAVDKNGPALYVIEPSGVSYGYRGAAVGKGRQLAKTELEKLKFDELSMREAVMEAARIIYLVHDDAKEKDFELELSWVGTETDGIHLPVPQDLFDEASRKAKAALEDFE</sequence>
<comment type="similarity">
    <text evidence="5 6">Belongs to the peptidase T1A family.</text>
</comment>
<feature type="domain" description="Proteasome alpha-type subunits" evidence="7">
    <location>
        <begin position="8"/>
        <end position="30"/>
    </location>
</feature>
<dbReference type="OrthoDB" id="40134at2759"/>
<dbReference type="SMART" id="SM00948">
    <property type="entry name" value="Proteasome_A_N"/>
    <property type="match status" value="1"/>
</dbReference>
<comment type="function">
    <text evidence="1">The proteasome is a multicatalytic proteinase complex which is characterized by its ability to cleave peptides with Arg, Phe, Tyr, Leu, and Glu adjacent to the leaving group at neutral or slightly basic pH. The proteasome has an ATP-dependent proteolytic activity.</text>
</comment>
<organism evidence="8 9">
    <name type="scientific">Lentinus tigrinus ALCF2SS1-6</name>
    <dbReference type="NCBI Taxonomy" id="1328759"/>
    <lineage>
        <taxon>Eukaryota</taxon>
        <taxon>Fungi</taxon>
        <taxon>Dikarya</taxon>
        <taxon>Basidiomycota</taxon>
        <taxon>Agaricomycotina</taxon>
        <taxon>Agaricomycetes</taxon>
        <taxon>Polyporales</taxon>
        <taxon>Polyporaceae</taxon>
        <taxon>Lentinus</taxon>
    </lineage>
</organism>
<keyword evidence="4 6" id="KW-0539">Nucleus</keyword>
<evidence type="ECO:0000313" key="8">
    <source>
        <dbReference type="EMBL" id="RPD67025.1"/>
    </source>
</evidence>
<keyword evidence="9" id="KW-1185">Reference proteome</keyword>
<dbReference type="FunFam" id="3.60.20.10:FF:000007">
    <property type="entry name" value="Proteasome subunit alpha type"/>
    <property type="match status" value="1"/>
</dbReference>
<dbReference type="InterPro" id="IPR000426">
    <property type="entry name" value="Proteasome_asu_N"/>
</dbReference>
<evidence type="ECO:0000256" key="1">
    <source>
        <dbReference type="ARBA" id="ARBA00002000"/>
    </source>
</evidence>
<keyword evidence="2 6" id="KW-0963">Cytoplasm</keyword>
<dbReference type="CDD" id="cd03751">
    <property type="entry name" value="proteasome_alpha_type_3"/>
    <property type="match status" value="1"/>
</dbReference>
<dbReference type="GO" id="GO:0006511">
    <property type="term" value="P:ubiquitin-dependent protein catabolic process"/>
    <property type="evidence" value="ECO:0007669"/>
    <property type="project" value="InterPro"/>
</dbReference>
<name>A0A5C2ST11_9APHY</name>
<gene>
    <name evidence="8" type="ORF">L227DRAFT_648162</name>
</gene>
<keyword evidence="3 5" id="KW-0647">Proteasome</keyword>
<dbReference type="InterPro" id="IPR050115">
    <property type="entry name" value="Proteasome_alpha"/>
</dbReference>
<dbReference type="InterPro" id="IPR029055">
    <property type="entry name" value="Ntn_hydrolases_N"/>
</dbReference>
<dbReference type="GO" id="GO:0019773">
    <property type="term" value="C:proteasome core complex, alpha-subunit complex"/>
    <property type="evidence" value="ECO:0007669"/>
    <property type="project" value="UniProtKB-UniRule"/>
</dbReference>
<dbReference type="Gene3D" id="3.60.20.10">
    <property type="entry name" value="Glutamine Phosphoribosylpyrophosphate, subunit 1, domain 1"/>
    <property type="match status" value="1"/>
</dbReference>
<dbReference type="GO" id="GO:0005634">
    <property type="term" value="C:nucleus"/>
    <property type="evidence" value="ECO:0007669"/>
    <property type="project" value="UniProtKB-SubCell"/>
</dbReference>
<evidence type="ECO:0000256" key="5">
    <source>
        <dbReference type="PROSITE-ProRule" id="PRU00808"/>
    </source>
</evidence>
<reference evidence="8" key="1">
    <citation type="journal article" date="2018" name="Genome Biol. Evol.">
        <title>Genomics and development of Lentinus tigrinus, a white-rot wood-decaying mushroom with dimorphic fruiting bodies.</title>
        <authorList>
            <person name="Wu B."/>
            <person name="Xu Z."/>
            <person name="Knudson A."/>
            <person name="Carlson A."/>
            <person name="Chen N."/>
            <person name="Kovaka S."/>
            <person name="LaButti K."/>
            <person name="Lipzen A."/>
            <person name="Pennachio C."/>
            <person name="Riley R."/>
            <person name="Schakwitz W."/>
            <person name="Umezawa K."/>
            <person name="Ohm R.A."/>
            <person name="Grigoriev I.V."/>
            <person name="Nagy L.G."/>
            <person name="Gibbons J."/>
            <person name="Hibbett D."/>
        </authorList>
    </citation>
    <scope>NUCLEOTIDE SEQUENCE [LARGE SCALE GENOMIC DNA]</scope>
    <source>
        <strain evidence="8">ALCF2SS1-6</strain>
    </source>
</reference>
<dbReference type="SUPFAM" id="SSF56235">
    <property type="entry name" value="N-terminal nucleophile aminohydrolases (Ntn hydrolases)"/>
    <property type="match status" value="1"/>
</dbReference>
<proteinExistence type="inferred from homology"/>
<dbReference type="EMBL" id="ML122250">
    <property type="protein sequence ID" value="RPD67025.1"/>
    <property type="molecule type" value="Genomic_DNA"/>
</dbReference>
<dbReference type="InterPro" id="IPR001353">
    <property type="entry name" value="Proteasome_sua/b"/>
</dbReference>
<evidence type="ECO:0000256" key="3">
    <source>
        <dbReference type="ARBA" id="ARBA00022942"/>
    </source>
</evidence>
<comment type="subcellular location">
    <subcellularLocation>
        <location evidence="6">Cytoplasm</location>
    </subcellularLocation>
    <subcellularLocation>
        <location evidence="6">Nucleus</location>
    </subcellularLocation>
</comment>
<evidence type="ECO:0000259" key="7">
    <source>
        <dbReference type="PROSITE" id="PS00388"/>
    </source>
</evidence>
<dbReference type="Proteomes" id="UP000313359">
    <property type="component" value="Unassembled WGS sequence"/>
</dbReference>
<dbReference type="STRING" id="1328759.A0A5C2ST11"/>
<dbReference type="Pfam" id="PF00227">
    <property type="entry name" value="Proteasome"/>
    <property type="match status" value="1"/>
</dbReference>
<accession>A0A5C2ST11</accession>